<dbReference type="EMBL" id="QZCE01000002">
    <property type="protein sequence ID" value="NEZ64537.1"/>
    <property type="molecule type" value="Genomic_DNA"/>
</dbReference>
<name>A0A6M0S7U1_9CYAN</name>
<gene>
    <name evidence="1" type="ORF">D0962_17375</name>
</gene>
<dbReference type="Pfam" id="PF01042">
    <property type="entry name" value="Ribonuc_L-PSP"/>
    <property type="match status" value="1"/>
</dbReference>
<protein>
    <submittedName>
        <fullName evidence="1">RidA family protein</fullName>
    </submittedName>
</protein>
<dbReference type="SUPFAM" id="SSF55298">
    <property type="entry name" value="YjgF-like"/>
    <property type="match status" value="1"/>
</dbReference>
<evidence type="ECO:0000313" key="2">
    <source>
        <dbReference type="Proteomes" id="UP000473574"/>
    </source>
</evidence>
<dbReference type="GO" id="GO:0005829">
    <property type="term" value="C:cytosol"/>
    <property type="evidence" value="ECO:0007669"/>
    <property type="project" value="TreeGrafter"/>
</dbReference>
<dbReference type="PANTHER" id="PTHR11803:SF39">
    <property type="entry name" value="2-IMINOBUTANOATE_2-IMINOPROPANOATE DEAMINASE"/>
    <property type="match status" value="1"/>
</dbReference>
<dbReference type="AlphaFoldDB" id="A0A6M0S7U1"/>
<sequence>MAIERKNYDHLGPVVGPYSHAVKHNGTLYVSGITAFGSPAQGQSIEQQAEFIFSQLGKLAEVENTSLASLLKVTIFVTELEGIDGLRQVLFRHYGEHLPASSLVQVKSLFSPEVSIEIEAVFAI</sequence>
<reference evidence="1 2" key="1">
    <citation type="journal article" date="2020" name="Microb. Ecol.">
        <title>Ecogenomics of the Marine Benthic Filamentous Cyanobacterium Adonisia.</title>
        <authorList>
            <person name="Walter J.M."/>
            <person name="Coutinho F.H."/>
            <person name="Leomil L."/>
            <person name="Hargreaves P.I."/>
            <person name="Campeao M.E."/>
            <person name="Vieira V.V."/>
            <person name="Silva B.S."/>
            <person name="Fistarol G.O."/>
            <person name="Salomon P.S."/>
            <person name="Sawabe T."/>
            <person name="Mino S."/>
            <person name="Hosokawa M."/>
            <person name="Miyashita H."/>
            <person name="Maruyama F."/>
            <person name="van Verk M.C."/>
            <person name="Dutilh B.E."/>
            <person name="Thompson C.C."/>
            <person name="Thompson F.L."/>
        </authorList>
    </citation>
    <scope>NUCLEOTIDE SEQUENCE [LARGE SCALE GENOMIC DNA]</scope>
    <source>
        <strain evidence="1 2">CCMR0082</strain>
    </source>
</reference>
<evidence type="ECO:0000313" key="1">
    <source>
        <dbReference type="EMBL" id="NEZ64537.1"/>
    </source>
</evidence>
<dbReference type="CDD" id="cd00448">
    <property type="entry name" value="YjgF_YER057c_UK114_family"/>
    <property type="match status" value="1"/>
</dbReference>
<dbReference type="InterPro" id="IPR035959">
    <property type="entry name" value="RutC-like_sf"/>
</dbReference>
<proteinExistence type="predicted"/>
<dbReference type="InterPro" id="IPR006175">
    <property type="entry name" value="YjgF/YER057c/UK114"/>
</dbReference>
<comment type="caution">
    <text evidence="1">The sequence shown here is derived from an EMBL/GenBank/DDBJ whole genome shotgun (WGS) entry which is preliminary data.</text>
</comment>
<accession>A0A6M0S7U1</accession>
<dbReference type="GO" id="GO:0019239">
    <property type="term" value="F:deaminase activity"/>
    <property type="evidence" value="ECO:0007669"/>
    <property type="project" value="TreeGrafter"/>
</dbReference>
<dbReference type="Proteomes" id="UP000473574">
    <property type="component" value="Unassembled WGS sequence"/>
</dbReference>
<dbReference type="PANTHER" id="PTHR11803">
    <property type="entry name" value="2-IMINOBUTANOATE/2-IMINOPROPANOATE DEAMINASE RIDA"/>
    <property type="match status" value="1"/>
</dbReference>
<dbReference type="RefSeq" id="WP_163664885.1">
    <property type="nucleotide sequence ID" value="NZ_QZCE01000002.1"/>
</dbReference>
<organism evidence="1 2">
    <name type="scientific">Adonisia turfae CCMR0082</name>
    <dbReference type="NCBI Taxonomy" id="2304604"/>
    <lineage>
        <taxon>Bacteria</taxon>
        <taxon>Bacillati</taxon>
        <taxon>Cyanobacteriota</taxon>
        <taxon>Adonisia</taxon>
        <taxon>Adonisia turfae</taxon>
    </lineage>
</organism>
<dbReference type="Gene3D" id="3.30.1330.40">
    <property type="entry name" value="RutC-like"/>
    <property type="match status" value="1"/>
</dbReference>